<dbReference type="Gene3D" id="3.40.50.300">
    <property type="entry name" value="P-loop containing nucleotide triphosphate hydrolases"/>
    <property type="match status" value="1"/>
</dbReference>
<keyword evidence="8" id="KW-1185">Reference proteome</keyword>
<name>A0A2G8JHA8_STIJA</name>
<accession>A0A2G8JHA8</accession>
<dbReference type="GO" id="GO:0003924">
    <property type="term" value="F:GTPase activity"/>
    <property type="evidence" value="ECO:0007669"/>
    <property type="project" value="TreeGrafter"/>
</dbReference>
<comment type="similarity">
    <text evidence="4">Belongs to the TRAFAC class YlqF/YawG GTPase family. MTG1 subfamily.</text>
</comment>
<dbReference type="FunFam" id="1.10.1580.10:FF:000004">
    <property type="entry name" value="Mitochondrial GTPase 1"/>
    <property type="match status" value="1"/>
</dbReference>
<dbReference type="InterPro" id="IPR027417">
    <property type="entry name" value="P-loop_NTPase"/>
</dbReference>
<comment type="function">
    <text evidence="3 4">Plays a role in the regulation of the mitochondrial ribosome assembly and of translational activity. Displays mitochondrial GTPase activity.</text>
</comment>
<dbReference type="OrthoDB" id="269151at2759"/>
<keyword evidence="1 4" id="KW-0547">Nucleotide-binding</keyword>
<dbReference type="GO" id="GO:0005743">
    <property type="term" value="C:mitochondrial inner membrane"/>
    <property type="evidence" value="ECO:0007669"/>
    <property type="project" value="UniProtKB-SubCell"/>
</dbReference>
<dbReference type="STRING" id="307972.A0A2G8JHA8"/>
<keyword evidence="2 4" id="KW-0342">GTP-binding</keyword>
<proteinExistence type="inferred from homology"/>
<evidence type="ECO:0000313" key="8">
    <source>
        <dbReference type="Proteomes" id="UP000230750"/>
    </source>
</evidence>
<gene>
    <name evidence="7" type="ORF">BSL78_28047</name>
</gene>
<evidence type="ECO:0000256" key="2">
    <source>
        <dbReference type="ARBA" id="ARBA00023134"/>
    </source>
</evidence>
<feature type="binding site" evidence="5">
    <location>
        <position position="164"/>
    </location>
    <ligand>
        <name>GTP</name>
        <dbReference type="ChEBI" id="CHEBI:37565"/>
    </ligand>
</feature>
<dbReference type="GO" id="GO:0005525">
    <property type="term" value="F:GTP binding"/>
    <property type="evidence" value="ECO:0007669"/>
    <property type="project" value="UniProtKB-KW"/>
</dbReference>
<dbReference type="PANTHER" id="PTHR45782">
    <property type="entry name" value="MITOCHONDRIAL RIBOSOME-ASSOCIATED GTPASE 1"/>
    <property type="match status" value="1"/>
</dbReference>
<feature type="binding site" evidence="5">
    <location>
        <begin position="112"/>
        <end position="117"/>
    </location>
    <ligand>
        <name>GTP</name>
        <dbReference type="ChEBI" id="CHEBI:37565"/>
    </ligand>
</feature>
<dbReference type="Proteomes" id="UP000230750">
    <property type="component" value="Unassembled WGS sequence"/>
</dbReference>
<feature type="binding site" evidence="5">
    <location>
        <begin position="40"/>
        <end position="43"/>
    </location>
    <ligand>
        <name>GTP</name>
        <dbReference type="ChEBI" id="CHEBI:37565"/>
    </ligand>
</feature>
<dbReference type="PANTHER" id="PTHR45782:SF4">
    <property type="entry name" value="MITOCHONDRIAL RIBOSOME-ASSOCIATED GTPASE 1"/>
    <property type="match status" value="1"/>
</dbReference>
<sequence length="271" mass="30500">MSTRVQDSYCILQTSEIPFAGRNPVFNDTFAVRPHLLILNKKDLSDLSRSQKVTERLKEEGFQNVLFTNCLQQHSSSVKKVIPRAVELISKGDRYSRRDHEDYSIMIIGIPNVGKSSLINAIRRLYMKKGKATPIGKNPGVTKSVMNKIMVSSNPAVYVLDTPGVMTPFLRDVEIGMKMALVGTLRDHMVGHEQLTDYLLFTLNNYVSQYQLKEPSDDIFDVLVHIARKCGNVGKFRAVTGNLELRLNLHAAATRFLKDFREGALGKVCLD</sequence>
<evidence type="ECO:0000313" key="7">
    <source>
        <dbReference type="EMBL" id="PIK35130.1"/>
    </source>
</evidence>
<comment type="caution">
    <text evidence="7">The sequence shown here is derived from an EMBL/GenBank/DDBJ whole genome shotgun (WGS) entry which is preliminary data.</text>
</comment>
<feature type="domain" description="G" evidence="6">
    <location>
        <begin position="105"/>
        <end position="214"/>
    </location>
</feature>
<dbReference type="AlphaFoldDB" id="A0A2G8JHA8"/>
<reference evidence="7 8" key="1">
    <citation type="journal article" date="2017" name="PLoS Biol.">
        <title>The sea cucumber genome provides insights into morphological evolution and visceral regeneration.</title>
        <authorList>
            <person name="Zhang X."/>
            <person name="Sun L."/>
            <person name="Yuan J."/>
            <person name="Sun Y."/>
            <person name="Gao Y."/>
            <person name="Zhang L."/>
            <person name="Li S."/>
            <person name="Dai H."/>
            <person name="Hamel J.F."/>
            <person name="Liu C."/>
            <person name="Yu Y."/>
            <person name="Liu S."/>
            <person name="Lin W."/>
            <person name="Guo K."/>
            <person name="Jin S."/>
            <person name="Xu P."/>
            <person name="Storey K.B."/>
            <person name="Huan P."/>
            <person name="Zhang T."/>
            <person name="Zhou Y."/>
            <person name="Zhang J."/>
            <person name="Lin C."/>
            <person name="Li X."/>
            <person name="Xing L."/>
            <person name="Huo D."/>
            <person name="Sun M."/>
            <person name="Wang L."/>
            <person name="Mercier A."/>
            <person name="Li F."/>
            <person name="Yang H."/>
            <person name="Xiang J."/>
        </authorList>
    </citation>
    <scope>NUCLEOTIDE SEQUENCE [LARGE SCALE GENOMIC DNA]</scope>
    <source>
        <strain evidence="7">Shaxun</strain>
        <tissue evidence="7">Muscle</tissue>
    </source>
</reference>
<evidence type="ECO:0000259" key="6">
    <source>
        <dbReference type="Pfam" id="PF01926"/>
    </source>
</evidence>
<dbReference type="GO" id="GO:0032543">
    <property type="term" value="P:mitochondrial translation"/>
    <property type="evidence" value="ECO:0007669"/>
    <property type="project" value="TreeGrafter"/>
</dbReference>
<protein>
    <recommendedName>
        <fullName evidence="4">Mitochondrial GTPase 1</fullName>
    </recommendedName>
</protein>
<dbReference type="EMBL" id="MRZV01001981">
    <property type="protein sequence ID" value="PIK35130.1"/>
    <property type="molecule type" value="Genomic_DNA"/>
</dbReference>
<evidence type="ECO:0000256" key="3">
    <source>
        <dbReference type="ARBA" id="ARBA00045284"/>
    </source>
</evidence>
<organism evidence="7 8">
    <name type="scientific">Stichopus japonicus</name>
    <name type="common">Sea cucumber</name>
    <dbReference type="NCBI Taxonomy" id="307972"/>
    <lineage>
        <taxon>Eukaryota</taxon>
        <taxon>Metazoa</taxon>
        <taxon>Echinodermata</taxon>
        <taxon>Eleutherozoa</taxon>
        <taxon>Echinozoa</taxon>
        <taxon>Holothuroidea</taxon>
        <taxon>Aspidochirotacea</taxon>
        <taxon>Aspidochirotida</taxon>
        <taxon>Stichopodidae</taxon>
        <taxon>Apostichopus</taxon>
    </lineage>
</organism>
<dbReference type="InterPro" id="IPR023179">
    <property type="entry name" value="GTP-bd_ortho_bundle_sf"/>
</dbReference>
<comment type="subcellular location">
    <subcellularLocation>
        <location evidence="4">Mitochondrion inner membrane</location>
        <topology evidence="4">Peripheral membrane protein</topology>
    </subcellularLocation>
</comment>
<evidence type="ECO:0000256" key="4">
    <source>
        <dbReference type="PIRNR" id="PIRNR006230"/>
    </source>
</evidence>
<dbReference type="PIRSF" id="PIRSF006230">
    <property type="entry name" value="MG442"/>
    <property type="match status" value="1"/>
</dbReference>
<evidence type="ECO:0000256" key="1">
    <source>
        <dbReference type="ARBA" id="ARBA00022741"/>
    </source>
</evidence>
<dbReference type="Pfam" id="PF01926">
    <property type="entry name" value="MMR_HSR1"/>
    <property type="match status" value="1"/>
</dbReference>
<dbReference type="InterPro" id="IPR006073">
    <property type="entry name" value="GTP-bd"/>
</dbReference>
<dbReference type="SUPFAM" id="SSF52540">
    <property type="entry name" value="P-loop containing nucleoside triphosphate hydrolases"/>
    <property type="match status" value="1"/>
</dbReference>
<dbReference type="Gene3D" id="1.10.1580.10">
    <property type="match status" value="1"/>
</dbReference>
<evidence type="ECO:0000256" key="5">
    <source>
        <dbReference type="PIRSR" id="PIRSR006230-1"/>
    </source>
</evidence>
<keyword evidence="4" id="KW-0496">Mitochondrion</keyword>
<dbReference type="InterPro" id="IPR016478">
    <property type="entry name" value="GTPase_MTG1"/>
</dbReference>